<accession>A0A384JHS5</accession>
<comment type="cofactor">
    <cofactor evidence="1">
        <name>FMN</name>
        <dbReference type="ChEBI" id="CHEBI:58210"/>
    </cofactor>
</comment>
<dbReference type="GeneID" id="5440455"/>
<evidence type="ECO:0000256" key="2">
    <source>
        <dbReference type="ARBA" id="ARBA00007118"/>
    </source>
</evidence>
<reference evidence="7 8" key="3">
    <citation type="journal article" date="2017" name="Mol. Plant Pathol.">
        <title>A gapless genome sequence of the fungus Botrytis cinerea.</title>
        <authorList>
            <person name="Van Kan J.A."/>
            <person name="Stassen J.H."/>
            <person name="Mosbach A."/>
            <person name="Van Der Lee T.A."/>
            <person name="Faino L."/>
            <person name="Farmer A.D."/>
            <person name="Papasotiriou D.G."/>
            <person name="Zhou S."/>
            <person name="Seidl M.F."/>
            <person name="Cottam E."/>
            <person name="Edel D."/>
            <person name="Hahn M."/>
            <person name="Schwartz D.C."/>
            <person name="Dietrich R.A."/>
            <person name="Widdison S."/>
            <person name="Scalliet G."/>
        </authorList>
    </citation>
    <scope>NUCLEOTIDE SEQUENCE [LARGE SCALE GENOMIC DNA]</scope>
    <source>
        <strain evidence="7 8">B05.10</strain>
    </source>
</reference>
<comment type="similarity">
    <text evidence="2">Belongs to the nitroreductase family.</text>
</comment>
<dbReference type="AlphaFoldDB" id="A0A384JHS5"/>
<reference evidence="7 8" key="1">
    <citation type="journal article" date="2011" name="PLoS Genet.">
        <title>Genomic analysis of the necrotrophic fungal pathogens Sclerotinia sclerotiorum and Botrytis cinerea.</title>
        <authorList>
            <person name="Amselem J."/>
            <person name="Cuomo C.A."/>
            <person name="van Kan J.A."/>
            <person name="Viaud M."/>
            <person name="Benito E.P."/>
            <person name="Couloux A."/>
            <person name="Coutinho P.M."/>
            <person name="de Vries R.P."/>
            <person name="Dyer P.S."/>
            <person name="Fillinger S."/>
            <person name="Fournier E."/>
            <person name="Gout L."/>
            <person name="Hahn M."/>
            <person name="Kohn L."/>
            <person name="Lapalu N."/>
            <person name="Plummer K.M."/>
            <person name="Pradier J.M."/>
            <person name="Quevillon E."/>
            <person name="Sharon A."/>
            <person name="Simon A."/>
            <person name="ten Have A."/>
            <person name="Tudzynski B."/>
            <person name="Tudzynski P."/>
            <person name="Wincker P."/>
            <person name="Andrew M."/>
            <person name="Anthouard V."/>
            <person name="Beever R.E."/>
            <person name="Beffa R."/>
            <person name="Benoit I."/>
            <person name="Bouzid O."/>
            <person name="Brault B."/>
            <person name="Chen Z."/>
            <person name="Choquer M."/>
            <person name="Collemare J."/>
            <person name="Cotton P."/>
            <person name="Danchin E.G."/>
            <person name="Da Silva C."/>
            <person name="Gautier A."/>
            <person name="Giraud C."/>
            <person name="Giraud T."/>
            <person name="Gonzalez C."/>
            <person name="Grossetete S."/>
            <person name="Guldener U."/>
            <person name="Henrissat B."/>
            <person name="Howlett B.J."/>
            <person name="Kodira C."/>
            <person name="Kretschmer M."/>
            <person name="Lappartient A."/>
            <person name="Leroch M."/>
            <person name="Levis C."/>
            <person name="Mauceli E."/>
            <person name="Neuveglise C."/>
            <person name="Oeser B."/>
            <person name="Pearson M."/>
            <person name="Poulain J."/>
            <person name="Poussereau N."/>
            <person name="Quesneville H."/>
            <person name="Rascle C."/>
            <person name="Schumacher J."/>
            <person name="Segurens B."/>
            <person name="Sexton A."/>
            <person name="Silva E."/>
            <person name="Sirven C."/>
            <person name="Soanes D.M."/>
            <person name="Talbot N.J."/>
            <person name="Templeton M."/>
            <person name="Yandava C."/>
            <person name="Yarden O."/>
            <person name="Zeng Q."/>
            <person name="Rollins J.A."/>
            <person name="Lebrun M.H."/>
            <person name="Dickman M."/>
        </authorList>
    </citation>
    <scope>NUCLEOTIDE SEQUENCE [LARGE SCALE GENOMIC DNA]</scope>
    <source>
        <strain evidence="7 8">B05.10</strain>
    </source>
</reference>
<evidence type="ECO:0000256" key="1">
    <source>
        <dbReference type="ARBA" id="ARBA00001917"/>
    </source>
</evidence>
<dbReference type="CDD" id="cd02136">
    <property type="entry name" value="PnbA_NfnB-like"/>
    <property type="match status" value="1"/>
</dbReference>
<dbReference type="RefSeq" id="XP_001559860.1">
    <property type="nucleotide sequence ID" value="XM_001559810.2"/>
</dbReference>
<dbReference type="KEGG" id="bfu:BCIN_05g03820"/>
<dbReference type="GO" id="GO:0016491">
    <property type="term" value="F:oxidoreductase activity"/>
    <property type="evidence" value="ECO:0007669"/>
    <property type="project" value="UniProtKB-KW"/>
</dbReference>
<dbReference type="PANTHER" id="PTHR43673:SF2">
    <property type="entry name" value="NITROREDUCTASE"/>
    <property type="match status" value="1"/>
</dbReference>
<dbReference type="Gene3D" id="3.40.109.10">
    <property type="entry name" value="NADH Oxidase"/>
    <property type="match status" value="1"/>
</dbReference>
<dbReference type="Pfam" id="PF00881">
    <property type="entry name" value="Nitroreductase"/>
    <property type="match status" value="1"/>
</dbReference>
<organism evidence="7 8">
    <name type="scientific">Botryotinia fuckeliana (strain B05.10)</name>
    <name type="common">Noble rot fungus</name>
    <name type="synonym">Botrytis cinerea</name>
    <dbReference type="NCBI Taxonomy" id="332648"/>
    <lineage>
        <taxon>Eukaryota</taxon>
        <taxon>Fungi</taxon>
        <taxon>Dikarya</taxon>
        <taxon>Ascomycota</taxon>
        <taxon>Pezizomycotina</taxon>
        <taxon>Leotiomycetes</taxon>
        <taxon>Helotiales</taxon>
        <taxon>Sclerotiniaceae</taxon>
        <taxon>Botrytis</taxon>
    </lineage>
</organism>
<dbReference type="OMA" id="FCYIDRD"/>
<keyword evidence="4" id="KW-0288">FMN</keyword>
<gene>
    <name evidence="7" type="ORF">BCIN_05g03820</name>
</gene>
<evidence type="ECO:0000259" key="6">
    <source>
        <dbReference type="Pfam" id="PF00881"/>
    </source>
</evidence>
<reference evidence="7 8" key="2">
    <citation type="journal article" date="2012" name="Eukaryot. Cell">
        <title>Genome update of Botrytis cinerea strains B05.10 and T4.</title>
        <authorList>
            <person name="Staats M."/>
            <person name="van Kan J.A."/>
        </authorList>
    </citation>
    <scope>NUCLEOTIDE SEQUENCE [LARGE SCALE GENOMIC DNA]</scope>
    <source>
        <strain evidence="7 8">B05.10</strain>
    </source>
</reference>
<keyword evidence="5" id="KW-0560">Oxidoreductase</keyword>
<dbReference type="OrthoDB" id="41362at2759"/>
<dbReference type="InterPro" id="IPR000415">
    <property type="entry name" value="Nitroreductase-like"/>
</dbReference>
<dbReference type="EMBL" id="CP009809">
    <property type="protein sequence ID" value="ATZ49992.1"/>
    <property type="molecule type" value="Genomic_DNA"/>
</dbReference>
<name>A0A384JHS5_BOTFB</name>
<evidence type="ECO:0000313" key="7">
    <source>
        <dbReference type="EMBL" id="ATZ49992.1"/>
    </source>
</evidence>
<feature type="domain" description="Nitroreductase" evidence="6">
    <location>
        <begin position="26"/>
        <end position="207"/>
    </location>
</feature>
<protein>
    <recommendedName>
        <fullName evidence="6">Nitroreductase domain-containing protein</fullName>
    </recommendedName>
</protein>
<evidence type="ECO:0000256" key="4">
    <source>
        <dbReference type="ARBA" id="ARBA00022643"/>
    </source>
</evidence>
<sequence>MPHAIETNTNEEPPYSEMTLRESLIARHSSRAFLSTPVSKSIIQSTLDLARFAPSNSNIQPHLVFLLAGESLENLRTKLFTAASESTPNIPPLPVGYTHYRSEVGRQLYGEWMGIPRSDSKARNAAVLRNYRFFDAPVGAIVCIDKTLTSADRVSVGMWLQSWLLALTERGVDSCVQVCQTGYPELVRRECDITDDLEILVAVSIGYEDPDFKANGLRPARDESKKHVTFME</sequence>
<dbReference type="Proteomes" id="UP000001798">
    <property type="component" value="Chromosome 5"/>
</dbReference>
<evidence type="ECO:0000256" key="3">
    <source>
        <dbReference type="ARBA" id="ARBA00022630"/>
    </source>
</evidence>
<dbReference type="SUPFAM" id="SSF55469">
    <property type="entry name" value="FMN-dependent nitroreductase-like"/>
    <property type="match status" value="1"/>
</dbReference>
<dbReference type="VEuPathDB" id="FungiDB:Bcin05g03820"/>
<keyword evidence="3" id="KW-0285">Flavoprotein</keyword>
<dbReference type="PANTHER" id="PTHR43673">
    <property type="entry name" value="NAD(P)H NITROREDUCTASE YDGI-RELATED"/>
    <property type="match status" value="1"/>
</dbReference>
<evidence type="ECO:0000313" key="8">
    <source>
        <dbReference type="Proteomes" id="UP000001798"/>
    </source>
</evidence>
<evidence type="ECO:0000256" key="5">
    <source>
        <dbReference type="ARBA" id="ARBA00023002"/>
    </source>
</evidence>
<proteinExistence type="inferred from homology"/>
<keyword evidence="8" id="KW-1185">Reference proteome</keyword>
<dbReference type="InterPro" id="IPR029479">
    <property type="entry name" value="Nitroreductase"/>
</dbReference>